<dbReference type="InterPro" id="IPR036170">
    <property type="entry name" value="YezG-like_sf"/>
</dbReference>
<proteinExistence type="predicted"/>
<dbReference type="AlphaFoldDB" id="A0AA97LZW0"/>
<keyword evidence="2" id="KW-1185">Reference proteome</keyword>
<dbReference type="RefSeq" id="WP_147416982.1">
    <property type="nucleotide sequence ID" value="NZ_CP063196.1"/>
</dbReference>
<sequence>MNRSIDPLGSEEQEALLKEVGALLVGAAPDDWQEISLTYVSTVDRSTMRTEAKRGGGAEERFPASSSIFKKMNELRWGMYIPGRGTWFSAFYAVERPNRFRVEYDYDGEPAFNLPPVSASYALDLQYFPRDEEHIPDWLRQKLREAESGQG</sequence>
<dbReference type="KEGG" id="thao:NI17_009335"/>
<reference evidence="1" key="1">
    <citation type="submission" date="2020-10" db="EMBL/GenBank/DDBJ databases">
        <title>De novo genome project of the cellulose decomposer Thermobifida halotolerans type strain.</title>
        <authorList>
            <person name="Nagy I."/>
            <person name="Horvath B."/>
            <person name="Kukolya J."/>
            <person name="Nagy I."/>
            <person name="Orsini M."/>
        </authorList>
    </citation>
    <scope>NUCLEOTIDE SEQUENCE</scope>
    <source>
        <strain evidence="1">DSM 44931</strain>
    </source>
</reference>
<evidence type="ECO:0000313" key="2">
    <source>
        <dbReference type="Proteomes" id="UP000265719"/>
    </source>
</evidence>
<protein>
    <recommendedName>
        <fullName evidence="3">DUF600 family protein</fullName>
    </recommendedName>
</protein>
<dbReference type="Proteomes" id="UP000265719">
    <property type="component" value="Chromosome"/>
</dbReference>
<name>A0AA97LZW0_9ACTN</name>
<gene>
    <name evidence="1" type="ORF">NI17_009335</name>
</gene>
<dbReference type="SUPFAM" id="SSF160424">
    <property type="entry name" value="BH3703-like"/>
    <property type="match status" value="1"/>
</dbReference>
<dbReference type="EMBL" id="CP063196">
    <property type="protein sequence ID" value="UOE21307.1"/>
    <property type="molecule type" value="Genomic_DNA"/>
</dbReference>
<evidence type="ECO:0000313" key="1">
    <source>
        <dbReference type="EMBL" id="UOE21307.1"/>
    </source>
</evidence>
<accession>A0AA97LZW0</accession>
<evidence type="ECO:0008006" key="3">
    <source>
        <dbReference type="Google" id="ProtNLM"/>
    </source>
</evidence>
<organism evidence="1 2">
    <name type="scientific">Thermobifida halotolerans</name>
    <dbReference type="NCBI Taxonomy" id="483545"/>
    <lineage>
        <taxon>Bacteria</taxon>
        <taxon>Bacillati</taxon>
        <taxon>Actinomycetota</taxon>
        <taxon>Actinomycetes</taxon>
        <taxon>Streptosporangiales</taxon>
        <taxon>Nocardiopsidaceae</taxon>
        <taxon>Thermobifida</taxon>
    </lineage>
</organism>